<organism evidence="1 2">
    <name type="scientific">Hymenobacter gummosus</name>
    <dbReference type="NCBI Taxonomy" id="1776032"/>
    <lineage>
        <taxon>Bacteria</taxon>
        <taxon>Pseudomonadati</taxon>
        <taxon>Bacteroidota</taxon>
        <taxon>Cytophagia</taxon>
        <taxon>Cytophagales</taxon>
        <taxon>Hymenobacteraceae</taxon>
        <taxon>Hymenobacter</taxon>
    </lineage>
</organism>
<evidence type="ECO:0000313" key="1">
    <source>
        <dbReference type="EMBL" id="RTQ53742.1"/>
    </source>
</evidence>
<sequence length="163" mass="18268">MLPWNRRPIEANLVNPAFCTLVLRQAIDGYFQTARTGMEFSLAFLVLPVVLHKATRDLVPATIATKLHVWIQRHHEVRIGFAQHMQNMVPITKEALIFGMQHDAYQLDERGTLVAGLQELKPVDVIPGSDAEACFKKAFFVGRWFADAGTPSSVIAAWDVTIK</sequence>
<dbReference type="Proteomes" id="UP000282184">
    <property type="component" value="Unassembled WGS sequence"/>
</dbReference>
<gene>
    <name evidence="1" type="ORF">EJV47_03135</name>
</gene>
<dbReference type="OrthoDB" id="7059377at2"/>
<keyword evidence="2" id="KW-1185">Reference proteome</keyword>
<reference evidence="1 2" key="1">
    <citation type="submission" date="2018-12" db="EMBL/GenBank/DDBJ databases">
        <title>Hymenobacter gummosus sp. nov., isolated from a spring.</title>
        <authorList>
            <person name="Nie L."/>
        </authorList>
    </citation>
    <scope>NUCLEOTIDE SEQUENCE [LARGE SCALE GENOMIC DNA]</scope>
    <source>
        <strain evidence="1 2">KCTC 52166</strain>
    </source>
</reference>
<dbReference type="RefSeq" id="WP_126691669.1">
    <property type="nucleotide sequence ID" value="NZ_RXOF01000001.1"/>
</dbReference>
<dbReference type="AlphaFoldDB" id="A0A431UA51"/>
<evidence type="ECO:0000313" key="2">
    <source>
        <dbReference type="Proteomes" id="UP000282184"/>
    </source>
</evidence>
<dbReference type="EMBL" id="RXOF01000001">
    <property type="protein sequence ID" value="RTQ53742.1"/>
    <property type="molecule type" value="Genomic_DNA"/>
</dbReference>
<protein>
    <submittedName>
        <fullName evidence="1">Uncharacterized protein</fullName>
    </submittedName>
</protein>
<accession>A0A431UA51</accession>
<dbReference type="Pfam" id="PF20131">
    <property type="entry name" value="MC3"/>
    <property type="match status" value="1"/>
</dbReference>
<comment type="caution">
    <text evidence="1">The sequence shown here is derived from an EMBL/GenBank/DDBJ whole genome shotgun (WGS) entry which is preliminary data.</text>
</comment>
<proteinExistence type="predicted"/>
<name>A0A431UA51_9BACT</name>
<dbReference type="InterPro" id="IPR045390">
    <property type="entry name" value="ABC-3C_MC3"/>
</dbReference>